<dbReference type="GO" id="GO:0003729">
    <property type="term" value="F:mRNA binding"/>
    <property type="evidence" value="ECO:0007669"/>
    <property type="project" value="UniProtKB-ARBA"/>
</dbReference>
<evidence type="ECO:0000256" key="3">
    <source>
        <dbReference type="SAM" id="Coils"/>
    </source>
</evidence>
<evidence type="ECO:0000259" key="4">
    <source>
        <dbReference type="Pfam" id="PF15247"/>
    </source>
</evidence>
<keyword evidence="3" id="KW-0175">Coiled coil</keyword>
<organism evidence="5 6">
    <name type="scientific">Hypothenemus hampei</name>
    <name type="common">Coffee berry borer</name>
    <dbReference type="NCBI Taxonomy" id="57062"/>
    <lineage>
        <taxon>Eukaryota</taxon>
        <taxon>Metazoa</taxon>
        <taxon>Ecdysozoa</taxon>
        <taxon>Arthropoda</taxon>
        <taxon>Hexapoda</taxon>
        <taxon>Insecta</taxon>
        <taxon>Pterygota</taxon>
        <taxon>Neoptera</taxon>
        <taxon>Endopterygota</taxon>
        <taxon>Coleoptera</taxon>
        <taxon>Polyphaga</taxon>
        <taxon>Cucujiformia</taxon>
        <taxon>Curculionidae</taxon>
        <taxon>Scolytinae</taxon>
        <taxon>Hypothenemus</taxon>
    </lineage>
</organism>
<evidence type="ECO:0000313" key="5">
    <source>
        <dbReference type="EMBL" id="KAL1490272.1"/>
    </source>
</evidence>
<protein>
    <recommendedName>
        <fullName evidence="4">Histone RNA hairpin-binding protein RNA-binding domain-containing protein</fullName>
    </recommendedName>
</protein>
<dbReference type="EMBL" id="JBDJPC010000010">
    <property type="protein sequence ID" value="KAL1490272.1"/>
    <property type="molecule type" value="Genomic_DNA"/>
</dbReference>
<sequence length="267" mass="30908">MEPRRLSMNTSLKNARIFDDDAWDDDGGIPKLKKELEETVDEINVKCELTNEENSKANEDFKLDIMKSITEESKLINEEENPIKPKTPPPPIISFEPVDKLFDESPYNKQLFNSWNIKEKTPLKSETDESTLGSCSSRRKVKRTVFTRPSPYKIAEPVDGNSEKILSVKSRLGLNVGINDKSIVFKKKTFEMETDPVVIARRQKQIEYGKNTIGYENYLKLVPKNKRSREDPKTPPKCGKYSRRGWEGLIKKWRINLHKYDPPEEDS</sequence>
<name>A0ABD1E6F2_HYPHA</name>
<comment type="caution">
    <text evidence="5">The sequence shown here is derived from an EMBL/GenBank/DDBJ whole genome shotgun (WGS) entry which is preliminary data.</text>
</comment>
<dbReference type="FunFam" id="1.10.8.1120:FF:000001">
    <property type="entry name" value="Histone RNA hairpin-binding protein-like"/>
    <property type="match status" value="1"/>
</dbReference>
<evidence type="ECO:0000313" key="6">
    <source>
        <dbReference type="Proteomes" id="UP001566132"/>
    </source>
</evidence>
<dbReference type="AlphaFoldDB" id="A0ABD1E6F2"/>
<dbReference type="Pfam" id="PF15247">
    <property type="entry name" value="SLBP_RNA_bind"/>
    <property type="match status" value="1"/>
</dbReference>
<dbReference type="Proteomes" id="UP001566132">
    <property type="component" value="Unassembled WGS sequence"/>
</dbReference>
<dbReference type="Gene3D" id="1.10.8.1120">
    <property type="entry name" value="Histone RNA hairpin-binding protein RNA-binding domain"/>
    <property type="match status" value="1"/>
</dbReference>
<keyword evidence="2" id="KW-0694">RNA-binding</keyword>
<proteinExistence type="inferred from homology"/>
<dbReference type="InterPro" id="IPR038294">
    <property type="entry name" value="SLBP_RNA_bind_sf"/>
</dbReference>
<dbReference type="PANTHER" id="PTHR17408">
    <property type="entry name" value="HISTONE RNA HAIRPIN-BINDING PROTEIN"/>
    <property type="match status" value="1"/>
</dbReference>
<dbReference type="GO" id="GO:0007076">
    <property type="term" value="P:mitotic chromosome condensation"/>
    <property type="evidence" value="ECO:0007669"/>
    <property type="project" value="UniProtKB-ARBA"/>
</dbReference>
<reference evidence="5 6" key="1">
    <citation type="submission" date="2024-05" db="EMBL/GenBank/DDBJ databases">
        <title>Genetic variation in Jamaican populations of the coffee berry borer (Hypothenemus hampei).</title>
        <authorList>
            <person name="Errbii M."/>
            <person name="Myrie A."/>
        </authorList>
    </citation>
    <scope>NUCLEOTIDE SEQUENCE [LARGE SCALE GENOMIC DNA]</scope>
    <source>
        <strain evidence="5">JA-Hopewell-2020-01-JO</strain>
        <tissue evidence="5">Whole body</tissue>
    </source>
</reference>
<dbReference type="GO" id="GO:0005634">
    <property type="term" value="C:nucleus"/>
    <property type="evidence" value="ECO:0007669"/>
    <property type="project" value="UniProtKB-ARBA"/>
</dbReference>
<dbReference type="InterPro" id="IPR029344">
    <property type="entry name" value="SLBP_RNA_bind"/>
</dbReference>
<feature type="domain" description="Histone RNA hairpin-binding protein RNA-binding" evidence="4">
    <location>
        <begin position="195"/>
        <end position="262"/>
    </location>
</feature>
<accession>A0ABD1E6F2</accession>
<dbReference type="PANTHER" id="PTHR17408:SF0">
    <property type="entry name" value="HISTONE RNA HAIRPIN-BINDING PROTEIN"/>
    <property type="match status" value="1"/>
</dbReference>
<dbReference type="InterPro" id="IPR026502">
    <property type="entry name" value="SLBP1/SLBP2"/>
</dbReference>
<gene>
    <name evidence="5" type="ORF">ABEB36_012994</name>
</gene>
<evidence type="ECO:0000256" key="1">
    <source>
        <dbReference type="ARBA" id="ARBA00006151"/>
    </source>
</evidence>
<keyword evidence="6" id="KW-1185">Reference proteome</keyword>
<feature type="coiled-coil region" evidence="3">
    <location>
        <begin position="33"/>
        <end position="60"/>
    </location>
</feature>
<evidence type="ECO:0000256" key="2">
    <source>
        <dbReference type="ARBA" id="ARBA00022884"/>
    </source>
</evidence>
<comment type="similarity">
    <text evidence="1">Belongs to the SLBP family.</text>
</comment>